<gene>
    <name evidence="2" type="ORF">PPGU16_68790</name>
</gene>
<dbReference type="KEGG" id="plad:PPGU16_68790"/>
<evidence type="ECO:0000256" key="1">
    <source>
        <dbReference type="SAM" id="Phobius"/>
    </source>
</evidence>
<keyword evidence="1" id="KW-0472">Membrane</keyword>
<reference evidence="2 3" key="1">
    <citation type="journal article" date="2020" name="Genes (Basel)">
        <title>Genomic Comparison of Insect Gut Symbionts from Divergent Burkholderia Subclades.</title>
        <authorList>
            <person name="Takeshita K."/>
            <person name="Kikuchi Y."/>
        </authorList>
    </citation>
    <scope>NUCLEOTIDE SEQUENCE [LARGE SCALE GENOMIC DNA]</scope>
    <source>
        <strain evidence="2 3">PGU16</strain>
        <plasmid evidence="2 3">PPGU16_p1</plasmid>
    </source>
</reference>
<accession>A0A7I8BYL5</accession>
<keyword evidence="1" id="KW-1133">Transmembrane helix</keyword>
<feature type="transmembrane region" description="Helical" evidence="1">
    <location>
        <begin position="6"/>
        <end position="23"/>
    </location>
</feature>
<organism evidence="2 3">
    <name type="scientific">Paraburkholderia largidicola</name>
    <dbReference type="NCBI Taxonomy" id="3014751"/>
    <lineage>
        <taxon>Bacteria</taxon>
        <taxon>Pseudomonadati</taxon>
        <taxon>Pseudomonadota</taxon>
        <taxon>Betaproteobacteria</taxon>
        <taxon>Burkholderiales</taxon>
        <taxon>Burkholderiaceae</taxon>
        <taxon>Paraburkholderia</taxon>
    </lineage>
</organism>
<sequence>MPVSLWFAGVLVRIYLVMIALPAKLAKEQGKAVVVSDQTDYGSTILKSPLN</sequence>
<dbReference type="RefSeq" id="WP_180725377.1">
    <property type="nucleotide sequence ID" value="NZ_AP023176.1"/>
</dbReference>
<dbReference type="EMBL" id="AP023176">
    <property type="protein sequence ID" value="BCF93812.1"/>
    <property type="molecule type" value="Genomic_DNA"/>
</dbReference>
<keyword evidence="3" id="KW-1185">Reference proteome</keyword>
<name>A0A7I8BYL5_9BURK</name>
<geneLocation type="plasmid" evidence="2 3">
    <name>PPGU16_p1</name>
</geneLocation>
<evidence type="ECO:0000313" key="2">
    <source>
        <dbReference type="EMBL" id="BCF93812.1"/>
    </source>
</evidence>
<protein>
    <submittedName>
        <fullName evidence="2">Uncharacterized protein</fullName>
    </submittedName>
</protein>
<proteinExistence type="predicted"/>
<evidence type="ECO:0000313" key="3">
    <source>
        <dbReference type="Proteomes" id="UP000510888"/>
    </source>
</evidence>
<dbReference type="Proteomes" id="UP000510888">
    <property type="component" value="Plasmid PPGU16_p1"/>
</dbReference>
<keyword evidence="2" id="KW-0614">Plasmid</keyword>
<keyword evidence="1" id="KW-0812">Transmembrane</keyword>
<dbReference type="AlphaFoldDB" id="A0A7I8BYL5"/>